<accession>A0A060HL46</accession>
<dbReference type="EMBL" id="CP007536">
    <property type="protein sequence ID" value="AIC17244.1"/>
    <property type="molecule type" value="Genomic_DNA"/>
</dbReference>
<protein>
    <submittedName>
        <fullName evidence="1">Uncharacterized protein</fullName>
    </submittedName>
</protein>
<evidence type="ECO:0000313" key="2">
    <source>
        <dbReference type="Proteomes" id="UP000027093"/>
    </source>
</evidence>
<name>A0A060HL46_9ARCH</name>
<dbReference type="HOGENOM" id="CLU_3003267_0_0_2"/>
<dbReference type="AlphaFoldDB" id="A0A060HL46"/>
<dbReference type="GeneID" id="74948201"/>
<keyword evidence="2" id="KW-1185">Reference proteome</keyword>
<dbReference type="OrthoDB" id="6503at2157"/>
<reference evidence="1 2" key="1">
    <citation type="journal article" date="2014" name="Int. J. Syst. Evol. Microbiol.">
        <title>Nitrososphaera viennensis gen. nov., sp. nov., an aerobic and mesophilic, ammonia-oxidizing archaeon from soil and a member of the archaeal phylum Thaumarchaeota.</title>
        <authorList>
            <person name="Stieglmeier M."/>
            <person name="Klingl A."/>
            <person name="Alves R.J."/>
            <person name="Rittmann S.K."/>
            <person name="Melcher M."/>
            <person name="Leisch N."/>
            <person name="Schleper C."/>
        </authorList>
    </citation>
    <scope>NUCLEOTIDE SEQUENCE [LARGE SCALE GENOMIC DNA]</scope>
    <source>
        <strain evidence="1">EN76</strain>
    </source>
</reference>
<gene>
    <name evidence="1" type="ORF">NVIE_029660</name>
</gene>
<organism evidence="1 2">
    <name type="scientific">Nitrososphaera viennensis EN76</name>
    <dbReference type="NCBI Taxonomy" id="926571"/>
    <lineage>
        <taxon>Archaea</taxon>
        <taxon>Nitrososphaerota</taxon>
        <taxon>Nitrososphaeria</taxon>
        <taxon>Nitrososphaerales</taxon>
        <taxon>Nitrososphaeraceae</taxon>
        <taxon>Nitrososphaera</taxon>
    </lineage>
</organism>
<proteinExistence type="predicted"/>
<dbReference type="RefSeq" id="WP_144239782.1">
    <property type="nucleotide sequence ID" value="NZ_CP007536.1"/>
</dbReference>
<evidence type="ECO:0000313" key="1">
    <source>
        <dbReference type="EMBL" id="AIC17244.1"/>
    </source>
</evidence>
<sequence>MFRKHMGIITMQLVCDTCKKVILEKEGEEHLMNERFPITGEEAKKLDMEHRGHECHIEAVEKLQ</sequence>
<dbReference type="Proteomes" id="UP000027093">
    <property type="component" value="Chromosome"/>
</dbReference>
<dbReference type="KEGG" id="nvn:NVIE_029660"/>